<keyword evidence="1" id="KW-0596">Phosphopantetheine</keyword>
<dbReference type="InterPro" id="IPR036291">
    <property type="entry name" value="NAD(P)-bd_dom_sf"/>
</dbReference>
<name>A0ABW3FLX8_9PSEU</name>
<dbReference type="InterPro" id="IPR050091">
    <property type="entry name" value="PKS_NRPS_Biosynth_Enz"/>
</dbReference>
<dbReference type="Pfam" id="PF00109">
    <property type="entry name" value="ketoacyl-synt"/>
    <property type="match status" value="3"/>
</dbReference>
<dbReference type="Pfam" id="PF02801">
    <property type="entry name" value="Ketoacyl-synt_C"/>
    <property type="match status" value="1"/>
</dbReference>
<keyword evidence="8" id="KW-1185">Reference proteome</keyword>
<keyword evidence="2" id="KW-0597">Phosphoprotein</keyword>
<evidence type="ECO:0000259" key="5">
    <source>
        <dbReference type="PROSITE" id="PS52004"/>
    </source>
</evidence>
<accession>A0ABW3FLX8</accession>
<dbReference type="CDD" id="cd00833">
    <property type="entry name" value="PKS"/>
    <property type="match status" value="1"/>
</dbReference>
<evidence type="ECO:0000313" key="7">
    <source>
        <dbReference type="EMBL" id="MFD0919516.1"/>
    </source>
</evidence>
<dbReference type="InterPro" id="IPR014030">
    <property type="entry name" value="Ketoacyl_synth_N"/>
</dbReference>
<feature type="region of interest" description="C-terminal hotdog fold" evidence="3">
    <location>
        <begin position="1747"/>
        <end position="1904"/>
    </location>
</feature>
<dbReference type="InterPro" id="IPR042104">
    <property type="entry name" value="PKS_dehydratase_sf"/>
</dbReference>
<dbReference type="InterPro" id="IPR057326">
    <property type="entry name" value="KR_dom"/>
</dbReference>
<evidence type="ECO:0000259" key="6">
    <source>
        <dbReference type="PROSITE" id="PS52019"/>
    </source>
</evidence>
<dbReference type="PANTHER" id="PTHR43775">
    <property type="entry name" value="FATTY ACID SYNTHASE"/>
    <property type="match status" value="1"/>
</dbReference>
<proteinExistence type="inferred from homology"/>
<organism evidence="7 8">
    <name type="scientific">Saccharopolyspora rosea</name>
    <dbReference type="NCBI Taxonomy" id="524884"/>
    <lineage>
        <taxon>Bacteria</taxon>
        <taxon>Bacillati</taxon>
        <taxon>Actinomycetota</taxon>
        <taxon>Actinomycetes</taxon>
        <taxon>Pseudonocardiales</taxon>
        <taxon>Pseudonocardiaceae</taxon>
        <taxon>Saccharopolyspora</taxon>
    </lineage>
</organism>
<dbReference type="InterPro" id="IPR002347">
    <property type="entry name" value="SDR_fam"/>
</dbReference>
<evidence type="ECO:0000256" key="4">
    <source>
        <dbReference type="RuleBase" id="RU003694"/>
    </source>
</evidence>
<dbReference type="SMART" id="SM00822">
    <property type="entry name" value="PKS_KR"/>
    <property type="match status" value="1"/>
</dbReference>
<evidence type="ECO:0000256" key="2">
    <source>
        <dbReference type="ARBA" id="ARBA00022553"/>
    </source>
</evidence>
<dbReference type="PRINTS" id="PR00081">
    <property type="entry name" value="GDHRDH"/>
</dbReference>
<evidence type="ECO:0000256" key="1">
    <source>
        <dbReference type="ARBA" id="ARBA00022450"/>
    </source>
</evidence>
<dbReference type="InterPro" id="IPR013968">
    <property type="entry name" value="PKS_KR"/>
</dbReference>
<evidence type="ECO:0000256" key="3">
    <source>
        <dbReference type="PROSITE-ProRule" id="PRU01363"/>
    </source>
</evidence>
<feature type="active site" description="Proton acceptor; for dehydratase activity" evidence="3">
    <location>
        <position position="1639"/>
    </location>
</feature>
<dbReference type="PROSITE" id="PS52019">
    <property type="entry name" value="PKS_MFAS_DH"/>
    <property type="match status" value="1"/>
</dbReference>
<keyword evidence="4" id="KW-0808">Transferase</keyword>
<dbReference type="Gene3D" id="3.10.129.110">
    <property type="entry name" value="Polyketide synthase dehydratase"/>
    <property type="match status" value="1"/>
</dbReference>
<dbReference type="SUPFAM" id="SSF51735">
    <property type="entry name" value="NAD(P)-binding Rossmann-fold domains"/>
    <property type="match status" value="2"/>
</dbReference>
<dbReference type="InterPro" id="IPR049900">
    <property type="entry name" value="PKS_mFAS_DH"/>
</dbReference>
<protein>
    <submittedName>
        <fullName evidence="7">SDR family oxidoreductase</fullName>
    </submittedName>
</protein>
<dbReference type="Pfam" id="PF08659">
    <property type="entry name" value="KR"/>
    <property type="match status" value="1"/>
</dbReference>
<reference evidence="8" key="1">
    <citation type="journal article" date="2019" name="Int. J. Syst. Evol. Microbiol.">
        <title>The Global Catalogue of Microorganisms (GCM) 10K type strain sequencing project: providing services to taxonomists for standard genome sequencing and annotation.</title>
        <authorList>
            <consortium name="The Broad Institute Genomics Platform"/>
            <consortium name="The Broad Institute Genome Sequencing Center for Infectious Disease"/>
            <person name="Wu L."/>
            <person name="Ma J."/>
        </authorList>
    </citation>
    <scope>NUCLEOTIDE SEQUENCE [LARGE SCALE GENOMIC DNA]</scope>
    <source>
        <strain evidence="8">CCUG 56401</strain>
    </source>
</reference>
<dbReference type="Gene3D" id="3.40.50.720">
    <property type="entry name" value="NAD(P)-binding Rossmann-like Domain"/>
    <property type="match status" value="2"/>
</dbReference>
<dbReference type="SUPFAM" id="SSF53901">
    <property type="entry name" value="Thiolase-like"/>
    <property type="match status" value="3"/>
</dbReference>
<dbReference type="Proteomes" id="UP001597018">
    <property type="component" value="Unassembled WGS sequence"/>
</dbReference>
<sequence>MPDRNELRGKVALVTGGAHNVGKAIAAALLARGARVVVNYFHSHEQAKRTQAELSRLGDVDLVRASVARPEQVDRMFAEVEQRCGRLDVLVNSAASGALVPDAEVTDAQLDKSWNTNVKGALRCSERAAELMRDGGAIVNVSTLGASQFVMADYLACAPAKAALESLTRYLAARFAPDGIRVNTASAAMLVSDVADQFPRAEPMQQAVRAATPFGRLGTPEEFADLVAFLAGDDARWITGQLVVADGGLSLGLPLLSPRPTETAADIPESATAAPAVDEPSDVDEPGDDRVAVVGMGMAVAGANSPDEFWQLRRTGAELFVPVPADRWDRDSFHSPDENAEDKSYQDRCVFITDFRPTGGAADDQEFTTAWLRHSVVQAMRDVTTRPDDRFRCLFGYTPDGNQHLEETGVLTTAERRARALLADLAPDRAEPLHGEVRRSLADRYRRGAVPDPARFLPHRVGRLAIDGVLPDTAAVQMVDTACSSSLYAVDIGAKALLSGSTDVAVCGGAFALGPRGTVLFSKLHGLSKRGEVRSMDAAADGVIFADGAAVVVLKRLSRARADGDEVLAVLDSSGTSSDGRGKAIYAPNPEGQARAIARAAADRPDWIIAHATGTPAGDLAELNTLHDRYGRGTDPVPVTSNKSLVGHTGWAAGVVSLIEAVLGMRHSVVPPQFRFDAPSSNFTAESSLSIPTEQRPLPARADRPRTVAVTGFGFGGTNAHLIIAEPPRRPVRSESQRSDRQRIAIVGWSAHLPGLADRDAVRAWLDGRGAEPATGFGAQYPAPPFSRIRMPPPTVRTVDRCQLMAVECGHQLRDQLGDAWSAHADRTGVFMGHLGPTRNGMLYADRCYLDDIGRALSANPALAESGVLPELLDGLREQAHRLVPPSNEDSFAGIMPNIISARVANHFDLHGPNLTLDAGLASALAAFEVATGYLDAGEIDVALVGGVNGNSLAEFRPLIEHLVPGTDPAEGAFLFALAREDVAEAAGLPVLARIDRVGPADAAPAPDTEVECGVAAPERARYLGGAGALAVLEQLLTGRGRVGVVCHGEQDTAATRLDLALPDPAPDHLDDRFAHEPEHAPGQPCQVRRHVAELRPEAGEPSLPGTPFLPPGVVLLTDRAEPVDALGALPEGARVLCCAPEAVRRPGWHHLPEVTPEAVDAALAGHRPDAVRVVADLTASAPPRTCLAEGSARLDALHDLLFLVAQRAGDASLIALLLGALPDGMPHPYHGLFAGLAKVAHLEQPESTRFVLASGQRDAAAGMRAAERESRIRRSLPVVFDDGGQRRVPALAERPVPLTPPVPARFGPDSVVLAVGGARGITAELVKALAEQFRAKLYLVGSNPLDAYPPEVFTGDDAEFAARRKDWLREQLARRPGSTVAQLTREYDRMVEAREARRNIDAMSVHSGLVRYLPCDITDPEAVQRMVDEVLAAESGVDLLINAAGRSASTRLAQKDFAEFRRVRDVKLLAHRNLKRALAGRSVGTWCNFGSLLGFFGQIGEADYAAANDYLSAAGEYAARVAGTDELTIGWTLWSGTGMGAGGLISKYYERSESYSNMAVPEGVHHFVRELHAPERAPHTVHLGRAEHATVRRFYPDFRTADRPTGGFFLRERVSEQDGSLVHECPMDPVTDAYLRGHLVRGHPTMPGLFVAELAAEAATRLRPELEVVGFTDLRFDRFIQVRDDVRSQPKRIHAEVLQRSGDLVTVQVRITSDIVSPRGVLAARDKPHFSCRVLLAPEFTAPRWQPWPDAPDEQAVPDPYHLPGSPVALTGPFACTSGTRLHPRGKRARFTPDLVQADPVWSAFTMPNLLLDGMARMGALHLVDGHLMPVAVPTAIRRIDLHQRANDVQLAGSGPVELYATPAEATFGTQRGNRFVAAHPDGRVLAQIKDVEAKVLGHVDTTTGRFHAVGGAHD</sequence>
<dbReference type="PANTHER" id="PTHR43775:SF37">
    <property type="entry name" value="SI:DKEY-61P9.11"/>
    <property type="match status" value="1"/>
</dbReference>
<dbReference type="InterPro" id="IPR014031">
    <property type="entry name" value="Ketoacyl_synth_C"/>
</dbReference>
<dbReference type="InterPro" id="IPR016039">
    <property type="entry name" value="Thiolase-like"/>
</dbReference>
<dbReference type="SMART" id="SM00825">
    <property type="entry name" value="PKS_KS"/>
    <property type="match status" value="1"/>
</dbReference>
<feature type="active site" description="Proton donor; for dehydratase activity" evidence="3">
    <location>
        <position position="1814"/>
    </location>
</feature>
<dbReference type="InterPro" id="IPR020841">
    <property type="entry name" value="PKS_Beta-ketoAc_synthase_dom"/>
</dbReference>
<comment type="caution">
    <text evidence="7">The sequence shown here is derived from an EMBL/GenBank/DDBJ whole genome shotgun (WGS) entry which is preliminary data.</text>
</comment>
<gene>
    <name evidence="7" type="ORF">ACFQ16_07155</name>
</gene>
<dbReference type="RefSeq" id="WP_263252643.1">
    <property type="nucleotide sequence ID" value="NZ_BAABLT010000001.1"/>
</dbReference>
<dbReference type="Pfam" id="PF13561">
    <property type="entry name" value="adh_short_C2"/>
    <property type="match status" value="1"/>
</dbReference>
<feature type="region of interest" description="N-terminal hotdog fold" evidence="3">
    <location>
        <begin position="1604"/>
        <end position="1730"/>
    </location>
</feature>
<evidence type="ECO:0000313" key="8">
    <source>
        <dbReference type="Proteomes" id="UP001597018"/>
    </source>
</evidence>
<comment type="similarity">
    <text evidence="4">Belongs to the thiolase-like superfamily. Beta-ketoacyl-ACP synthases family.</text>
</comment>
<dbReference type="PROSITE" id="PS52004">
    <property type="entry name" value="KS3_2"/>
    <property type="match status" value="1"/>
</dbReference>
<feature type="domain" description="PKS/mFAS DH" evidence="6">
    <location>
        <begin position="1604"/>
        <end position="1904"/>
    </location>
</feature>
<dbReference type="Gene3D" id="3.40.47.10">
    <property type="match status" value="2"/>
</dbReference>
<feature type="domain" description="Ketosynthase family 3 (KS3)" evidence="5">
    <location>
        <begin position="288"/>
        <end position="726"/>
    </location>
</feature>
<dbReference type="EMBL" id="JBHTIW010000003">
    <property type="protein sequence ID" value="MFD0919516.1"/>
    <property type="molecule type" value="Genomic_DNA"/>
</dbReference>